<dbReference type="Pfam" id="PF00581">
    <property type="entry name" value="Rhodanese"/>
    <property type="match status" value="1"/>
</dbReference>
<dbReference type="InterPro" id="IPR001763">
    <property type="entry name" value="Rhodanese-like_dom"/>
</dbReference>
<organism evidence="2 3">
    <name type="scientific">Labeo rohita</name>
    <name type="common">Indian major carp</name>
    <name type="synonym">Cyprinus rohita</name>
    <dbReference type="NCBI Taxonomy" id="84645"/>
    <lineage>
        <taxon>Eukaryota</taxon>
        <taxon>Metazoa</taxon>
        <taxon>Chordata</taxon>
        <taxon>Craniata</taxon>
        <taxon>Vertebrata</taxon>
        <taxon>Euteleostomi</taxon>
        <taxon>Actinopterygii</taxon>
        <taxon>Neopterygii</taxon>
        <taxon>Teleostei</taxon>
        <taxon>Ostariophysi</taxon>
        <taxon>Cypriniformes</taxon>
        <taxon>Cyprinidae</taxon>
        <taxon>Labeoninae</taxon>
        <taxon>Labeonini</taxon>
        <taxon>Labeo</taxon>
    </lineage>
</organism>
<feature type="domain" description="Rhodanese" evidence="1">
    <location>
        <begin position="92"/>
        <end position="194"/>
    </location>
</feature>
<keyword evidence="3" id="KW-1185">Reference proteome</keyword>
<dbReference type="InterPro" id="IPR036873">
    <property type="entry name" value="Rhodanese-like_dom_sf"/>
</dbReference>
<dbReference type="SMART" id="SM00450">
    <property type="entry name" value="RHOD"/>
    <property type="match status" value="1"/>
</dbReference>
<dbReference type="Gene3D" id="3.40.250.10">
    <property type="entry name" value="Rhodanese-like domain"/>
    <property type="match status" value="1"/>
</dbReference>
<dbReference type="Proteomes" id="UP000830375">
    <property type="component" value="Unassembled WGS sequence"/>
</dbReference>
<proteinExistence type="predicted"/>
<accession>A0ABQ8LWT9</accession>
<dbReference type="PANTHER" id="PTHR44086">
    <property type="entry name" value="THIOSULFATE SULFURTRANSFERASE RDL2, MITOCHONDRIAL-RELATED"/>
    <property type="match status" value="1"/>
</dbReference>
<gene>
    <name evidence="2" type="ORF">H4Q32_017429</name>
</gene>
<reference evidence="2 3" key="1">
    <citation type="submission" date="2022-01" db="EMBL/GenBank/DDBJ databases">
        <title>A high-quality chromosome-level genome assembly of rohu carp, Labeo rohita.</title>
        <authorList>
            <person name="Arick M.A. II"/>
            <person name="Hsu C.-Y."/>
            <person name="Magbanua Z."/>
            <person name="Pechanova O."/>
            <person name="Grover C."/>
            <person name="Miller E."/>
            <person name="Thrash A."/>
            <person name="Ezzel L."/>
            <person name="Alam S."/>
            <person name="Benzie J."/>
            <person name="Hamilton M."/>
            <person name="Karsi A."/>
            <person name="Lawrence M.L."/>
            <person name="Peterson D.G."/>
        </authorList>
    </citation>
    <scope>NUCLEOTIDE SEQUENCE [LARGE SCALE GENOMIC DNA]</scope>
    <source>
        <strain evidence="3">BAU-BD-2019</strain>
        <tissue evidence="2">Blood</tissue>
    </source>
</reference>
<evidence type="ECO:0000313" key="3">
    <source>
        <dbReference type="Proteomes" id="UP000830375"/>
    </source>
</evidence>
<comment type="caution">
    <text evidence="2">The sequence shown here is derived from an EMBL/GenBank/DDBJ whole genome shotgun (WGS) entry which is preliminary data.</text>
</comment>
<evidence type="ECO:0000259" key="1">
    <source>
        <dbReference type="PROSITE" id="PS50206"/>
    </source>
</evidence>
<evidence type="ECO:0000313" key="2">
    <source>
        <dbReference type="EMBL" id="KAI2655105.1"/>
    </source>
</evidence>
<dbReference type="EMBL" id="JACTAM010000016">
    <property type="protein sequence ID" value="KAI2655105.1"/>
    <property type="molecule type" value="Genomic_DNA"/>
</dbReference>
<dbReference type="SUPFAM" id="SSF52821">
    <property type="entry name" value="Rhodanese/Cell cycle control phosphatase"/>
    <property type="match status" value="1"/>
</dbReference>
<protein>
    <submittedName>
        <fullName evidence="2">Thiosulfate sulfurtransferase/rhodanese-like domain-containing protein 3</fullName>
    </submittedName>
</protein>
<dbReference type="PROSITE" id="PS50206">
    <property type="entry name" value="RHODANESE_3"/>
    <property type="match status" value="1"/>
</dbReference>
<name>A0ABQ8LWT9_LABRO</name>
<sequence>MALNVCSRLTRSIVGVLAGRSVIPVTRQLTTTSCRIHLRCLQQERPLLVKRVKTCLSDIRFIRCDGTSLRNFSSSSQPSVEVTYEQLKKLLLSETTVVIDVREPWELREYGNIPGSINVPLGQLNGALQLTPDEFKEKYGGAMPSQSQTVVFTCLAGVRSKKGMETAVSLGYTKAQHFSGGWQKWAERELIQTKE</sequence>
<dbReference type="PANTHER" id="PTHR44086:SF10">
    <property type="entry name" value="THIOSULFATE SULFURTRANSFERASE_RHODANESE-LIKE DOMAIN-CONTAINING PROTEIN 3"/>
    <property type="match status" value="1"/>
</dbReference>